<organism evidence="2 3">
    <name type="scientific">Habropoda laboriosa</name>
    <dbReference type="NCBI Taxonomy" id="597456"/>
    <lineage>
        <taxon>Eukaryota</taxon>
        <taxon>Metazoa</taxon>
        <taxon>Ecdysozoa</taxon>
        <taxon>Arthropoda</taxon>
        <taxon>Hexapoda</taxon>
        <taxon>Insecta</taxon>
        <taxon>Pterygota</taxon>
        <taxon>Neoptera</taxon>
        <taxon>Endopterygota</taxon>
        <taxon>Hymenoptera</taxon>
        <taxon>Apocrita</taxon>
        <taxon>Aculeata</taxon>
        <taxon>Apoidea</taxon>
        <taxon>Anthophila</taxon>
        <taxon>Apidae</taxon>
        <taxon>Habropoda</taxon>
    </lineage>
</organism>
<dbReference type="Proteomes" id="UP000053825">
    <property type="component" value="Unassembled WGS sequence"/>
</dbReference>
<feature type="compositionally biased region" description="Basic and acidic residues" evidence="1">
    <location>
        <begin position="51"/>
        <end position="61"/>
    </location>
</feature>
<feature type="compositionally biased region" description="Polar residues" evidence="1">
    <location>
        <begin position="302"/>
        <end position="311"/>
    </location>
</feature>
<dbReference type="EMBL" id="KQ414618">
    <property type="protein sequence ID" value="KOC67877.1"/>
    <property type="molecule type" value="Genomic_DNA"/>
</dbReference>
<proteinExistence type="predicted"/>
<evidence type="ECO:0000313" key="3">
    <source>
        <dbReference type="Proteomes" id="UP000053825"/>
    </source>
</evidence>
<feature type="region of interest" description="Disordered" evidence="1">
    <location>
        <begin position="1"/>
        <end position="102"/>
    </location>
</feature>
<evidence type="ECO:0000256" key="1">
    <source>
        <dbReference type="SAM" id="MobiDB-lite"/>
    </source>
</evidence>
<feature type="region of interest" description="Disordered" evidence="1">
    <location>
        <begin position="282"/>
        <end position="352"/>
    </location>
</feature>
<evidence type="ECO:0000313" key="2">
    <source>
        <dbReference type="EMBL" id="KOC67877.1"/>
    </source>
</evidence>
<dbReference type="AlphaFoldDB" id="A0A0L7RAF9"/>
<gene>
    <name evidence="2" type="ORF">WH47_12207</name>
</gene>
<keyword evidence="3" id="KW-1185">Reference proteome</keyword>
<reference evidence="2 3" key="1">
    <citation type="submission" date="2015-07" db="EMBL/GenBank/DDBJ databases">
        <title>The genome of Habropoda laboriosa.</title>
        <authorList>
            <person name="Pan H."/>
            <person name="Kapheim K."/>
        </authorList>
    </citation>
    <scope>NUCLEOTIDE SEQUENCE [LARGE SCALE GENOMIC DNA]</scope>
    <source>
        <strain evidence="2">0110345459</strain>
    </source>
</reference>
<feature type="region of interest" description="Disordered" evidence="1">
    <location>
        <begin position="120"/>
        <end position="145"/>
    </location>
</feature>
<feature type="compositionally biased region" description="Basic and acidic residues" evidence="1">
    <location>
        <begin position="247"/>
        <end position="256"/>
    </location>
</feature>
<sequence>MPLRREDQDPEPNSDVWQTNRSFRPNPFFNRSPYTDLYNRASRSRGTPALDRPEQASERENPFTTGRNLNFDVAPAQSPPLHGLKAPQNPYQPRFPIARSPARSPFINPSFYDMTERQSDIEPSNGYLNPHLSRSTPYGDLKDPKEDSKVMYRAEKYRDDTFDERSFVVPAEQYPRWKIPYERDPIGAQMHDFEQFPQATRHQPEESRITYEPEIKYNSYKQPADQNVFRMIQNIGKQVVNSSNRQRIQEQRRQEAENNSPRVNENGGQMKVKMAMKFNEGGQSEHHFHSHEGEEEEDAVSKRNTMGVNSSSRDKSLGETSTQSEYVENIEPGREPSPVYAVRPTTEHAIMA</sequence>
<feature type="region of interest" description="Disordered" evidence="1">
    <location>
        <begin position="240"/>
        <end position="269"/>
    </location>
</feature>
<protein>
    <submittedName>
        <fullName evidence="2">Uncharacterized protein</fullName>
    </submittedName>
</protein>
<accession>A0A0L7RAF9</accession>
<feature type="compositionally biased region" description="Basic and acidic residues" evidence="1">
    <location>
        <begin position="283"/>
        <end position="292"/>
    </location>
</feature>
<name>A0A0L7RAF9_9HYME</name>